<keyword evidence="2" id="KW-0732">Signal</keyword>
<name>A0A7X9P3D0_9BACT</name>
<reference evidence="3 4" key="1">
    <citation type="submission" date="2020-04" db="EMBL/GenBank/DDBJ databases">
        <title>Flammeovirga sp. SR4, a novel species isolated from seawater.</title>
        <authorList>
            <person name="Wang X."/>
        </authorList>
    </citation>
    <scope>NUCLEOTIDE SEQUENCE [LARGE SCALE GENOMIC DNA]</scope>
    <source>
        <strain evidence="3 4">ATCC 23126</strain>
    </source>
</reference>
<gene>
    <name evidence="3" type="ORF">HHU12_11975</name>
</gene>
<evidence type="ECO:0000256" key="1">
    <source>
        <dbReference type="SAM" id="MobiDB-lite"/>
    </source>
</evidence>
<protein>
    <recommendedName>
        <fullName evidence="5">Lipoprotein</fullName>
    </recommendedName>
</protein>
<dbReference type="EMBL" id="JABANE010000027">
    <property type="protein sequence ID" value="NME68680.1"/>
    <property type="molecule type" value="Genomic_DNA"/>
</dbReference>
<dbReference type="PROSITE" id="PS51257">
    <property type="entry name" value="PROKAR_LIPOPROTEIN"/>
    <property type="match status" value="1"/>
</dbReference>
<feature type="signal peptide" evidence="2">
    <location>
        <begin position="1"/>
        <end position="20"/>
    </location>
</feature>
<dbReference type="RefSeq" id="WP_169656979.1">
    <property type="nucleotide sequence ID" value="NZ_JABANE010000027.1"/>
</dbReference>
<keyword evidence="4" id="KW-1185">Reference proteome</keyword>
<dbReference type="AlphaFoldDB" id="A0A7X9P3D0"/>
<organism evidence="3 4">
    <name type="scientific">Flammeovirga aprica JL-4</name>
    <dbReference type="NCBI Taxonomy" id="694437"/>
    <lineage>
        <taxon>Bacteria</taxon>
        <taxon>Pseudomonadati</taxon>
        <taxon>Bacteroidota</taxon>
        <taxon>Cytophagia</taxon>
        <taxon>Cytophagales</taxon>
        <taxon>Flammeovirgaceae</taxon>
        <taxon>Flammeovirga</taxon>
    </lineage>
</organism>
<evidence type="ECO:0000256" key="2">
    <source>
        <dbReference type="SAM" id="SignalP"/>
    </source>
</evidence>
<dbReference type="Proteomes" id="UP000576082">
    <property type="component" value="Unassembled WGS sequence"/>
</dbReference>
<comment type="caution">
    <text evidence="3">The sequence shown here is derived from an EMBL/GenBank/DDBJ whole genome shotgun (WGS) entry which is preliminary data.</text>
</comment>
<accession>A0A7X9P3D0</accession>
<evidence type="ECO:0008006" key="5">
    <source>
        <dbReference type="Google" id="ProtNLM"/>
    </source>
</evidence>
<sequence length="48" mass="5233">MKKFKLFVLVISLLGTTAMTSCSSQDEELGPITPEHPIVDPTPTPFSK</sequence>
<proteinExistence type="predicted"/>
<feature type="chain" id="PRO_5031185859" description="Lipoprotein" evidence="2">
    <location>
        <begin position="21"/>
        <end position="48"/>
    </location>
</feature>
<evidence type="ECO:0000313" key="3">
    <source>
        <dbReference type="EMBL" id="NME68680.1"/>
    </source>
</evidence>
<evidence type="ECO:0000313" key="4">
    <source>
        <dbReference type="Proteomes" id="UP000576082"/>
    </source>
</evidence>
<feature type="region of interest" description="Disordered" evidence="1">
    <location>
        <begin position="22"/>
        <end position="48"/>
    </location>
</feature>